<reference evidence="11 12" key="1">
    <citation type="submission" date="2022-12" db="EMBL/GenBank/DDBJ databases">
        <title>Sphingomonas abieness sp. nov., an endophytic bacterium isolated from Abies koreana.</title>
        <authorList>
            <person name="Jiang L."/>
            <person name="Lee J."/>
        </authorList>
    </citation>
    <scope>NUCLEOTIDE SEQUENCE [LARGE SCALE GENOMIC DNA]</scope>
    <source>
        <strain evidence="12">PAMB 00755</strain>
    </source>
</reference>
<evidence type="ECO:0000313" key="12">
    <source>
        <dbReference type="Proteomes" id="UP001210865"/>
    </source>
</evidence>
<evidence type="ECO:0000256" key="5">
    <source>
        <dbReference type="ARBA" id="ARBA00023002"/>
    </source>
</evidence>
<dbReference type="EC" id="1.2.7.4" evidence="9"/>
<accession>A0ABY7NSN8</accession>
<dbReference type="InterPro" id="IPR016099">
    <property type="entry name" value="Prismane-like_a/b-sand"/>
</dbReference>
<keyword evidence="3" id="KW-0533">Nickel</keyword>
<keyword evidence="6 9" id="KW-0408">Iron</keyword>
<dbReference type="InterPro" id="IPR011254">
    <property type="entry name" value="Prismane-like_sf"/>
</dbReference>
<dbReference type="Proteomes" id="UP001210865">
    <property type="component" value="Chromosome"/>
</dbReference>
<organism evidence="11 12">
    <name type="scientific">Sphingomonas abietis</name>
    <dbReference type="NCBI Taxonomy" id="3012344"/>
    <lineage>
        <taxon>Bacteria</taxon>
        <taxon>Pseudomonadati</taxon>
        <taxon>Pseudomonadota</taxon>
        <taxon>Alphaproteobacteria</taxon>
        <taxon>Sphingomonadales</taxon>
        <taxon>Sphingomonadaceae</taxon>
        <taxon>Sphingomonas</taxon>
    </lineage>
</organism>
<protein>
    <recommendedName>
        <fullName evidence="9">Carbon monoxide dehydrogenase</fullName>
        <ecNumber evidence="9">1.2.7.4</ecNumber>
    </recommendedName>
</protein>
<keyword evidence="4 9" id="KW-0479">Metal-binding</keyword>
<dbReference type="InterPro" id="IPR016101">
    <property type="entry name" value="CO_DH_a-bundle"/>
</dbReference>
<evidence type="ECO:0000256" key="10">
    <source>
        <dbReference type="SAM" id="MobiDB-lite"/>
    </source>
</evidence>
<evidence type="ECO:0000256" key="7">
    <source>
        <dbReference type="ARBA" id="ARBA00023014"/>
    </source>
</evidence>
<dbReference type="Pfam" id="PF03063">
    <property type="entry name" value="Prismane"/>
    <property type="match status" value="1"/>
</dbReference>
<keyword evidence="5 9" id="KW-0560">Oxidoreductase</keyword>
<keyword evidence="7 9" id="KW-0411">Iron-sulfur</keyword>
<dbReference type="PIRSF" id="PIRSF005023">
    <property type="entry name" value="CODH"/>
    <property type="match status" value="1"/>
</dbReference>
<feature type="region of interest" description="Disordered" evidence="10">
    <location>
        <begin position="623"/>
        <end position="649"/>
    </location>
</feature>
<dbReference type="Gene3D" id="1.20.1270.30">
    <property type="match status" value="1"/>
</dbReference>
<dbReference type="GO" id="GO:0043885">
    <property type="term" value="F:anaerobic carbon-monoxide dehydrogenase activity"/>
    <property type="evidence" value="ECO:0007669"/>
    <property type="project" value="UniProtKB-EC"/>
</dbReference>
<gene>
    <name evidence="11" type="primary">cooS</name>
    <name evidence="11" type="ORF">PBT88_09965</name>
</gene>
<evidence type="ECO:0000256" key="2">
    <source>
        <dbReference type="ARBA" id="ARBA00022485"/>
    </source>
</evidence>
<dbReference type="RefSeq" id="WP_270079019.1">
    <property type="nucleotide sequence ID" value="NZ_CP115174.1"/>
</dbReference>
<keyword evidence="12" id="KW-1185">Reference proteome</keyword>
<dbReference type="EMBL" id="CP115174">
    <property type="protein sequence ID" value="WBO24393.1"/>
    <property type="molecule type" value="Genomic_DNA"/>
</dbReference>
<dbReference type="PANTHER" id="PTHR30109:SF4">
    <property type="entry name" value="CARBON MONOXIDE DEHYDROGENASE"/>
    <property type="match status" value="1"/>
</dbReference>
<comment type="catalytic activity">
    <reaction evidence="8 9">
        <text>CO + 2 oxidized [2Fe-2S]-[ferredoxin] + H2O = 2 reduced [2Fe-2S]-[ferredoxin] + CO2 + 2 H(+)</text>
        <dbReference type="Rhea" id="RHEA:21040"/>
        <dbReference type="Rhea" id="RHEA-COMP:10000"/>
        <dbReference type="Rhea" id="RHEA-COMP:10001"/>
        <dbReference type="ChEBI" id="CHEBI:15377"/>
        <dbReference type="ChEBI" id="CHEBI:15378"/>
        <dbReference type="ChEBI" id="CHEBI:16526"/>
        <dbReference type="ChEBI" id="CHEBI:17245"/>
        <dbReference type="ChEBI" id="CHEBI:33737"/>
        <dbReference type="ChEBI" id="CHEBI:33738"/>
        <dbReference type="EC" id="1.2.7.4"/>
    </reaction>
</comment>
<proteinExistence type="predicted"/>
<sequence>MLGVTKAAGIATAWDRYKAQQPQCGFGSTGLCCRICLQGPCRIDPFGNGPQYGVCGADRDTIVARHLVRMMAAGTAAHSEHGRHIALALLHVGEHKLHDYAVHDDEKLHAVAARLGVATEGREQSDIIHELAEVTLGDYQNQDYDKPCHWISSSLPAPRLKKLSDLGLLPHNIDAMVAQSMSRTHMGCDAEPENLILGGLRVALADLNGEMLATELSDVLFGTPKPVASVANLGVLKRNAVNVAVNGHNPLLSEIICNVAADLHDEAVAAGAPEGINIVGVCCTGNELMMRHGVPLATNYLSQELPIATGALEAMIVDVQCVMPSLPRIAACFHTKIITTDNQNKITGATHIEFEEERASEIARQILRVAIDNFKRRDPKRIDIPDEKQEAIVGFSTEGIVAALATVDAADPLKPMVDNIVSGAIQGVVLFAGCNNAKIQQDHNYLTMAKSLAKRNVLVVATGCASGAFAKGGMMTSAATDQYCGEGLRGVLTAIGEAAGLGGPLPPVLHMGACVDNSRAVALVTALANKLGVDISDLPVVASAPEAMSEKAMAIGTWSVAIGLPTHLGTVPPVVGSDVVTGLITDAAKAQLGGYFIVEPDPEKAADSLFDAIQERRAGLGLSTAPRRPALSPTYRFAPSRPAPALLPS</sequence>
<dbReference type="CDD" id="cd01915">
    <property type="entry name" value="CODH"/>
    <property type="match status" value="1"/>
</dbReference>
<dbReference type="PANTHER" id="PTHR30109">
    <property type="entry name" value="HYDROXYLAMINE REDUCTASE"/>
    <property type="match status" value="1"/>
</dbReference>
<evidence type="ECO:0000256" key="8">
    <source>
        <dbReference type="ARBA" id="ARBA00048733"/>
    </source>
</evidence>
<evidence type="ECO:0000256" key="6">
    <source>
        <dbReference type="ARBA" id="ARBA00023004"/>
    </source>
</evidence>
<evidence type="ECO:0000313" key="11">
    <source>
        <dbReference type="EMBL" id="WBO24393.1"/>
    </source>
</evidence>
<dbReference type="Gene3D" id="3.40.50.2030">
    <property type="match status" value="2"/>
</dbReference>
<name>A0ABY7NSN8_9SPHN</name>
<dbReference type="InterPro" id="IPR004137">
    <property type="entry name" value="HCP/CODH"/>
</dbReference>
<dbReference type="InterPro" id="IPR010047">
    <property type="entry name" value="CODH"/>
</dbReference>
<evidence type="ECO:0000256" key="9">
    <source>
        <dbReference type="PIRNR" id="PIRNR005023"/>
    </source>
</evidence>
<dbReference type="SUPFAM" id="SSF56821">
    <property type="entry name" value="Prismane protein-like"/>
    <property type="match status" value="1"/>
</dbReference>
<evidence type="ECO:0000256" key="4">
    <source>
        <dbReference type="ARBA" id="ARBA00022723"/>
    </source>
</evidence>
<comment type="cofactor">
    <cofactor evidence="1">
        <name>[4Fe-4S] cluster</name>
        <dbReference type="ChEBI" id="CHEBI:49883"/>
    </cofactor>
</comment>
<dbReference type="NCBIfam" id="TIGR01702">
    <property type="entry name" value="CO_DH_cata"/>
    <property type="match status" value="1"/>
</dbReference>
<evidence type="ECO:0000256" key="1">
    <source>
        <dbReference type="ARBA" id="ARBA00001966"/>
    </source>
</evidence>
<evidence type="ECO:0000256" key="3">
    <source>
        <dbReference type="ARBA" id="ARBA00022596"/>
    </source>
</evidence>
<keyword evidence="2 9" id="KW-0004">4Fe-4S</keyword>